<dbReference type="Gene3D" id="1.10.287.4300">
    <property type="entry name" value="Stage III sporulation protein AH-like"/>
    <property type="match status" value="1"/>
</dbReference>
<organism evidence="1">
    <name type="scientific">bioreactor metagenome</name>
    <dbReference type="NCBI Taxonomy" id="1076179"/>
    <lineage>
        <taxon>unclassified sequences</taxon>
        <taxon>metagenomes</taxon>
        <taxon>ecological metagenomes</taxon>
    </lineage>
</organism>
<sequence>MNKKQTIIISVLLVLIVFAGYLATQVNGPLYVTDDQFVGDTAKTSAKSNFFAEASLKRDQDQQKAIQSLKSLLDDANVPAEQKAQISIEYKDLALQTEKEGEIELTLKAQGYPEALCTLDKEKATVFVKSDKELSDQQVRQIRDVVMSKSNIKNIEINIDLEALKK</sequence>
<evidence type="ECO:0000313" key="1">
    <source>
        <dbReference type="EMBL" id="MPN07566.1"/>
    </source>
</evidence>
<dbReference type="InterPro" id="IPR024232">
    <property type="entry name" value="SpoIIIAH"/>
</dbReference>
<name>A0A645F1M6_9ZZZZ</name>
<comment type="caution">
    <text evidence="1">The sequence shown here is derived from an EMBL/GenBank/DDBJ whole genome shotgun (WGS) entry which is preliminary data.</text>
</comment>
<proteinExistence type="predicted"/>
<accession>A0A645F1M6</accession>
<evidence type="ECO:0008006" key="2">
    <source>
        <dbReference type="Google" id="ProtNLM"/>
    </source>
</evidence>
<reference evidence="1" key="1">
    <citation type="submission" date="2019-08" db="EMBL/GenBank/DDBJ databases">
        <authorList>
            <person name="Kucharzyk K."/>
            <person name="Murdoch R.W."/>
            <person name="Higgins S."/>
            <person name="Loffler F."/>
        </authorList>
    </citation>
    <scope>NUCLEOTIDE SEQUENCE</scope>
</reference>
<protein>
    <recommendedName>
        <fullName evidence="2">Stage III sporulation protein AH</fullName>
    </recommendedName>
</protein>
<dbReference type="Pfam" id="PF12685">
    <property type="entry name" value="SpoIIIAH"/>
    <property type="match status" value="1"/>
</dbReference>
<dbReference type="EMBL" id="VSSQ01053544">
    <property type="protein sequence ID" value="MPN07566.1"/>
    <property type="molecule type" value="Genomic_DNA"/>
</dbReference>
<gene>
    <name evidence="1" type="ORF">SDC9_154837</name>
</gene>
<dbReference type="AlphaFoldDB" id="A0A645F1M6"/>
<dbReference type="InterPro" id="IPR038503">
    <property type="entry name" value="SpoIIIAH_sf"/>
</dbReference>